<keyword evidence="1" id="KW-0812">Transmembrane</keyword>
<comment type="caution">
    <text evidence="3">The sequence shown here is derived from an EMBL/GenBank/DDBJ whole genome shotgun (WGS) entry which is preliminary data.</text>
</comment>
<dbReference type="PANTHER" id="PTHR30336:SF4">
    <property type="entry name" value="ENVELOPE BIOGENESIS FACTOR ELYC"/>
    <property type="match status" value="1"/>
</dbReference>
<name>A0ABR5ANF1_9BACL</name>
<evidence type="ECO:0000313" key="4">
    <source>
        <dbReference type="Proteomes" id="UP000031967"/>
    </source>
</evidence>
<dbReference type="Gene3D" id="3.40.50.620">
    <property type="entry name" value="HUPs"/>
    <property type="match status" value="1"/>
</dbReference>
<feature type="domain" description="DUF218" evidence="2">
    <location>
        <begin position="79"/>
        <end position="246"/>
    </location>
</feature>
<evidence type="ECO:0000313" key="3">
    <source>
        <dbReference type="EMBL" id="KIL42529.1"/>
    </source>
</evidence>
<evidence type="ECO:0000256" key="1">
    <source>
        <dbReference type="SAM" id="Phobius"/>
    </source>
</evidence>
<sequence>MLMLIKAMYSLVLPPACFALLFAAAAVWLFVRSRRVKTALAVAAATVLFWLSGTPLVGSTLMRSLEQRYAPPTGTTGADCIVLLTGGATLGTPNIGGELGHVSSSTAGRLVTAARLARDTGLPLIVSGGQVFAASANEAEAVRRELLGLGIPDRQIRLERTSRNTEENAANTARLMRANGFTRPLLVTSAWHMPRALALFSREGVAAVPVPTDYAADGSLSPTPLLFMMTPSGMEMTGTALKEYLGLLVIQLRR</sequence>
<dbReference type="InterPro" id="IPR003848">
    <property type="entry name" value="DUF218"/>
</dbReference>
<keyword evidence="4" id="KW-1185">Reference proteome</keyword>
<dbReference type="CDD" id="cd06259">
    <property type="entry name" value="YdcF-like"/>
    <property type="match status" value="1"/>
</dbReference>
<proteinExistence type="predicted"/>
<organism evidence="3 4">
    <name type="scientific">Gordoniibacillus kamchatkensis</name>
    <dbReference type="NCBI Taxonomy" id="1590651"/>
    <lineage>
        <taxon>Bacteria</taxon>
        <taxon>Bacillati</taxon>
        <taxon>Bacillota</taxon>
        <taxon>Bacilli</taxon>
        <taxon>Bacillales</taxon>
        <taxon>Paenibacillaceae</taxon>
        <taxon>Gordoniibacillus</taxon>
    </lineage>
</organism>
<accession>A0ABR5ANF1</accession>
<keyword evidence="1" id="KW-0472">Membrane</keyword>
<reference evidence="3 4" key="1">
    <citation type="submission" date="2014-12" db="EMBL/GenBank/DDBJ databases">
        <title>Draft genome sequence of Paenibacillus kamchatkensis strain B-2647.</title>
        <authorList>
            <person name="Karlyshev A.V."/>
            <person name="Kudryashova E.B."/>
        </authorList>
    </citation>
    <scope>NUCLEOTIDE SEQUENCE [LARGE SCALE GENOMIC DNA]</scope>
    <source>
        <strain evidence="3 4">VKM B-2647</strain>
    </source>
</reference>
<feature type="transmembrane region" description="Helical" evidence="1">
    <location>
        <begin position="38"/>
        <end position="58"/>
    </location>
</feature>
<dbReference type="Proteomes" id="UP000031967">
    <property type="component" value="Unassembled WGS sequence"/>
</dbReference>
<dbReference type="InterPro" id="IPR014729">
    <property type="entry name" value="Rossmann-like_a/b/a_fold"/>
</dbReference>
<feature type="transmembrane region" description="Helical" evidence="1">
    <location>
        <begin position="12"/>
        <end position="31"/>
    </location>
</feature>
<dbReference type="PANTHER" id="PTHR30336">
    <property type="entry name" value="INNER MEMBRANE PROTEIN, PROBABLE PERMEASE"/>
    <property type="match status" value="1"/>
</dbReference>
<evidence type="ECO:0000259" key="2">
    <source>
        <dbReference type="Pfam" id="PF02698"/>
    </source>
</evidence>
<keyword evidence="1" id="KW-1133">Transmembrane helix</keyword>
<dbReference type="EMBL" id="JXAK01000001">
    <property type="protein sequence ID" value="KIL42529.1"/>
    <property type="molecule type" value="Genomic_DNA"/>
</dbReference>
<dbReference type="Pfam" id="PF02698">
    <property type="entry name" value="DUF218"/>
    <property type="match status" value="1"/>
</dbReference>
<dbReference type="InterPro" id="IPR051599">
    <property type="entry name" value="Cell_Envelope_Assoc"/>
</dbReference>
<gene>
    <name evidence="3" type="ORF">SD70_00115</name>
</gene>
<protein>
    <recommendedName>
        <fullName evidence="2">DUF218 domain-containing protein</fullName>
    </recommendedName>
</protein>